<comment type="similarity">
    <text evidence="7">Belongs to the TonB-dependent receptor family.</text>
</comment>
<dbReference type="InterPro" id="IPR039426">
    <property type="entry name" value="TonB-dep_rcpt-like"/>
</dbReference>
<dbReference type="InterPro" id="IPR023996">
    <property type="entry name" value="TonB-dep_OMP_SusC/RagA"/>
</dbReference>
<comment type="subcellular location">
    <subcellularLocation>
        <location evidence="1 7">Cell outer membrane</location>
        <topology evidence="1 7">Multi-pass membrane protein</topology>
    </subcellularLocation>
</comment>
<comment type="caution">
    <text evidence="11">The sequence shown here is derived from an EMBL/GenBank/DDBJ whole genome shotgun (WGS) entry which is preliminary data.</text>
</comment>
<reference evidence="12" key="1">
    <citation type="submission" date="2018-11" db="EMBL/GenBank/DDBJ databases">
        <title>Chitinophaga lutea sp.nov., isolate from arsenic contaminated soil.</title>
        <authorList>
            <person name="Zong Y."/>
        </authorList>
    </citation>
    <scope>NUCLEOTIDE SEQUENCE [LARGE SCALE GENOMIC DNA]</scope>
    <source>
        <strain evidence="12">YLT18</strain>
    </source>
</reference>
<evidence type="ECO:0000313" key="12">
    <source>
        <dbReference type="Proteomes" id="UP000279089"/>
    </source>
</evidence>
<evidence type="ECO:0000256" key="7">
    <source>
        <dbReference type="PROSITE-ProRule" id="PRU01360"/>
    </source>
</evidence>
<dbReference type="InterPro" id="IPR012910">
    <property type="entry name" value="Plug_dom"/>
</dbReference>
<dbReference type="Pfam" id="PF07715">
    <property type="entry name" value="Plug"/>
    <property type="match status" value="1"/>
</dbReference>
<keyword evidence="5 7" id="KW-0472">Membrane</keyword>
<dbReference type="InterPro" id="IPR008969">
    <property type="entry name" value="CarboxyPept-like_regulatory"/>
</dbReference>
<name>A0A3N4MSN6_9BACT</name>
<dbReference type="Proteomes" id="UP000279089">
    <property type="component" value="Unassembled WGS sequence"/>
</dbReference>
<dbReference type="Pfam" id="PF14905">
    <property type="entry name" value="OMP_b-brl_3"/>
    <property type="match status" value="1"/>
</dbReference>
<proteinExistence type="inferred from homology"/>
<accession>A0A3N4MSN6</accession>
<evidence type="ECO:0000256" key="4">
    <source>
        <dbReference type="ARBA" id="ARBA00022692"/>
    </source>
</evidence>
<dbReference type="InterPro" id="IPR041700">
    <property type="entry name" value="OMP_b-brl_3"/>
</dbReference>
<keyword evidence="6 7" id="KW-0998">Cell outer membrane</keyword>
<feature type="domain" description="Outer membrane protein beta-barrel" evidence="10">
    <location>
        <begin position="716"/>
        <end position="811"/>
    </location>
</feature>
<keyword evidence="3 7" id="KW-1134">Transmembrane beta strand</keyword>
<dbReference type="InterPro" id="IPR037066">
    <property type="entry name" value="Plug_dom_sf"/>
</dbReference>
<evidence type="ECO:0000259" key="9">
    <source>
        <dbReference type="Pfam" id="PF07715"/>
    </source>
</evidence>
<dbReference type="RefSeq" id="WP_120515315.1">
    <property type="nucleotide sequence ID" value="NZ_QXZY01000003.1"/>
</dbReference>
<dbReference type="Gene3D" id="2.170.130.10">
    <property type="entry name" value="TonB-dependent receptor, plug domain"/>
    <property type="match status" value="1"/>
</dbReference>
<feature type="domain" description="TonB-dependent receptor plug" evidence="9">
    <location>
        <begin position="119"/>
        <end position="240"/>
    </location>
</feature>
<dbReference type="Gene3D" id="2.60.40.1120">
    <property type="entry name" value="Carboxypeptidase-like, regulatory domain"/>
    <property type="match status" value="1"/>
</dbReference>
<dbReference type="InterPro" id="IPR036942">
    <property type="entry name" value="Beta-barrel_TonB_sf"/>
</dbReference>
<dbReference type="AlphaFoldDB" id="A0A3N4MSN6"/>
<feature type="signal peptide" evidence="8">
    <location>
        <begin position="1"/>
        <end position="20"/>
    </location>
</feature>
<feature type="chain" id="PRO_5017925488" evidence="8">
    <location>
        <begin position="21"/>
        <end position="1061"/>
    </location>
</feature>
<protein>
    <submittedName>
        <fullName evidence="11">SusC/RagA family TonB-linked outer membrane protein</fullName>
    </submittedName>
</protein>
<dbReference type="InterPro" id="IPR023997">
    <property type="entry name" value="TonB-dep_OMP_SusC/RagA_CS"/>
</dbReference>
<dbReference type="PROSITE" id="PS52016">
    <property type="entry name" value="TONB_DEPENDENT_REC_3"/>
    <property type="match status" value="1"/>
</dbReference>
<evidence type="ECO:0000256" key="2">
    <source>
        <dbReference type="ARBA" id="ARBA00022448"/>
    </source>
</evidence>
<evidence type="ECO:0000259" key="10">
    <source>
        <dbReference type="Pfam" id="PF14905"/>
    </source>
</evidence>
<evidence type="ECO:0000256" key="1">
    <source>
        <dbReference type="ARBA" id="ARBA00004571"/>
    </source>
</evidence>
<keyword evidence="2 7" id="KW-0813">Transport</keyword>
<dbReference type="NCBIfam" id="TIGR04057">
    <property type="entry name" value="SusC_RagA_signa"/>
    <property type="match status" value="1"/>
</dbReference>
<dbReference type="EMBL" id="RMBX01000002">
    <property type="protein sequence ID" value="RPD42539.1"/>
    <property type="molecule type" value="Genomic_DNA"/>
</dbReference>
<dbReference type="OrthoDB" id="9768177at2"/>
<dbReference type="Pfam" id="PF13715">
    <property type="entry name" value="CarbopepD_reg_2"/>
    <property type="match status" value="1"/>
</dbReference>
<dbReference type="NCBIfam" id="TIGR04056">
    <property type="entry name" value="OMP_RagA_SusC"/>
    <property type="match status" value="1"/>
</dbReference>
<keyword evidence="4 7" id="KW-0812">Transmembrane</keyword>
<dbReference type="SUPFAM" id="SSF49464">
    <property type="entry name" value="Carboxypeptidase regulatory domain-like"/>
    <property type="match status" value="1"/>
</dbReference>
<evidence type="ECO:0000256" key="5">
    <source>
        <dbReference type="ARBA" id="ARBA00023136"/>
    </source>
</evidence>
<dbReference type="Gene3D" id="2.40.170.20">
    <property type="entry name" value="TonB-dependent receptor, beta-barrel domain"/>
    <property type="match status" value="1"/>
</dbReference>
<dbReference type="GO" id="GO:0009279">
    <property type="term" value="C:cell outer membrane"/>
    <property type="evidence" value="ECO:0007669"/>
    <property type="project" value="UniProtKB-SubCell"/>
</dbReference>
<keyword evidence="8" id="KW-0732">Signal</keyword>
<evidence type="ECO:0000313" key="11">
    <source>
        <dbReference type="EMBL" id="RPD42539.1"/>
    </source>
</evidence>
<evidence type="ECO:0000256" key="3">
    <source>
        <dbReference type="ARBA" id="ARBA00022452"/>
    </source>
</evidence>
<keyword evidence="12" id="KW-1185">Reference proteome</keyword>
<sequence length="1061" mass="116750">MRHFLKLTLLLLMTNLTIYAQSRKITGKVSTADGQPLPGVTVFIKGTGTGTISAGDGSYSLDVPDNATELTFSLIGMETFTQPLSGLASYNVTLKTGDKQLQEVVVTALGISRATKALGYAVQEVKSAELQTRPTNALGALSGKVAGLQVISSGGNMGGSTRVLLRGINSISGNNQPLFVIDGITIDNTDMNTKSTINSSAGKDVGNMIQDLNPDDIENINVLKGPAAAALYGTRAANGVFVITTKKGKAGKGFDVTLNSGLEFERLTRLPERQHLYGGGKSNTFQTATINGTTYNIVDYGMDESWGPELDGTPVLHWYNLDPEYADDYLKPQPWLYPKSDVEDFFRTGLASSNNISISGGNENQAFRLSYTNRAVRGTIPNSSLHRNTVNLSGSSRFGKFLATANVNYVKNQSTGRPWTGASNRNIMLEAYQWGQVQVDYDKLREYKRPDGTPRAWNRNSYENTAAGRATKYIDNPFWSAFESYLEENRDRFYGNIGLSYDVNSWLQLSSKVNADLYDYQNQDRIAVFSRSQSSYNEYSNNFSEFNYEFLANAKKRWNDFSLSAFAGGNIMNQKRRISNAATQGGLIIPDYYNLKNASSVLNESNSFHKSIYSLFGSVSLGYKSFLFLDGTLRNDWSSTLPLDKNSFAYPSVSTSFVISELGELKSSSWINLLKLRLSWAQVGNDTDPYQLQQAYEATQAFNGNPGYKLPSIFANPELKPEITSSYEAGVSFKAFRNRLGLDVTVYTNDSRNQIINIPVSTAFGYESRFINAGKINNQGVEVNLNVVPVTNQDFNWDVNLNWSTNKNKVVKLTEDASSYPINDPTGTLITLVAREGESYGQFLGYDFVYDNDGNKVIGANGAYLRTEQMVPLGSILPKWQFGIGQRFTYKRWDAGILVDGRVGGKVFSQTYKVGMQTGVLKPTAENGIRENGLVLDGVNGTVTFNPDGSYSVSNTKVNTTRISAMDWALGFSNGPTTQSIFDGTYVKLREVTAGYTIPFSKTSIVRQVRVSAYGRNLWNIYTVNDYIDPELTNSGGNIQGVEGGNLPVPATFGFIVQVKF</sequence>
<evidence type="ECO:0000256" key="6">
    <source>
        <dbReference type="ARBA" id="ARBA00023237"/>
    </source>
</evidence>
<organism evidence="11 12">
    <name type="scientific">Chitinophaga barathri</name>
    <dbReference type="NCBI Taxonomy" id="1647451"/>
    <lineage>
        <taxon>Bacteria</taxon>
        <taxon>Pseudomonadati</taxon>
        <taxon>Bacteroidota</taxon>
        <taxon>Chitinophagia</taxon>
        <taxon>Chitinophagales</taxon>
        <taxon>Chitinophagaceae</taxon>
        <taxon>Chitinophaga</taxon>
    </lineage>
</organism>
<evidence type="ECO:0000256" key="8">
    <source>
        <dbReference type="SAM" id="SignalP"/>
    </source>
</evidence>
<dbReference type="SUPFAM" id="SSF56935">
    <property type="entry name" value="Porins"/>
    <property type="match status" value="1"/>
</dbReference>
<gene>
    <name evidence="11" type="ORF">EG028_05030</name>
</gene>